<name>A0ABR2VUN9_9FUNG</name>
<comment type="caution">
    <text evidence="2">The sequence shown here is derived from an EMBL/GenBank/DDBJ whole genome shotgun (WGS) entry which is preliminary data.</text>
</comment>
<dbReference type="InterPro" id="IPR036047">
    <property type="entry name" value="F-box-like_dom_sf"/>
</dbReference>
<evidence type="ECO:0000259" key="1">
    <source>
        <dbReference type="PROSITE" id="PS50181"/>
    </source>
</evidence>
<dbReference type="Proteomes" id="UP001479436">
    <property type="component" value="Unassembled WGS sequence"/>
</dbReference>
<protein>
    <recommendedName>
        <fullName evidence="1">F-box domain-containing protein</fullName>
    </recommendedName>
</protein>
<dbReference type="Pfam" id="PF00646">
    <property type="entry name" value="F-box"/>
    <property type="match status" value="1"/>
</dbReference>
<accession>A0ABR2VUN9</accession>
<feature type="domain" description="F-box" evidence="1">
    <location>
        <begin position="201"/>
        <end position="247"/>
    </location>
</feature>
<dbReference type="SUPFAM" id="SSF81383">
    <property type="entry name" value="F-box domain"/>
    <property type="match status" value="1"/>
</dbReference>
<keyword evidence="3" id="KW-1185">Reference proteome</keyword>
<organism evidence="2 3">
    <name type="scientific">Basidiobolus ranarum</name>
    <dbReference type="NCBI Taxonomy" id="34480"/>
    <lineage>
        <taxon>Eukaryota</taxon>
        <taxon>Fungi</taxon>
        <taxon>Fungi incertae sedis</taxon>
        <taxon>Zoopagomycota</taxon>
        <taxon>Entomophthoromycotina</taxon>
        <taxon>Basidiobolomycetes</taxon>
        <taxon>Basidiobolales</taxon>
        <taxon>Basidiobolaceae</taxon>
        <taxon>Basidiobolus</taxon>
    </lineage>
</organism>
<sequence>MDGTITFCFLCGGTSIVCDLVRIEALTLQPEDVEYIQHIYILTHCKPEGVDKSPGWKDTWNRSGANENEEIEYGFTANEEDYWENSYRGEEFYRNIGLVNGALIHSICYDLLHRFLETRAQESSNMQSLRMSDHDLFEILKFVQAESLNGLTYFMDDSIIMTMGKEFEYFSGCDWLVRNPIANLSDLPTLQLTLFPPPSVENQLLFLPTVALHAIFDKLELNHLASLQRVSQTLKLYVKSSREWQIRCHIHLFVDLLPEYHTQIKCRLIDWNRAIAGSENLRNLRRIGLIIQRLHHYMPQIIEILGSNTYCELNQEPRNEFIYTLVNE</sequence>
<dbReference type="InterPro" id="IPR001810">
    <property type="entry name" value="F-box_dom"/>
</dbReference>
<gene>
    <name evidence="2" type="ORF">K7432_010967</name>
</gene>
<evidence type="ECO:0000313" key="2">
    <source>
        <dbReference type="EMBL" id="KAK9702984.1"/>
    </source>
</evidence>
<evidence type="ECO:0000313" key="3">
    <source>
        <dbReference type="Proteomes" id="UP001479436"/>
    </source>
</evidence>
<dbReference type="PROSITE" id="PS50181">
    <property type="entry name" value="FBOX"/>
    <property type="match status" value="1"/>
</dbReference>
<reference evidence="2 3" key="1">
    <citation type="submission" date="2023-04" db="EMBL/GenBank/DDBJ databases">
        <title>Genome of Basidiobolus ranarum AG-B5.</title>
        <authorList>
            <person name="Stajich J.E."/>
            <person name="Carter-House D."/>
            <person name="Gryganskyi A."/>
        </authorList>
    </citation>
    <scope>NUCLEOTIDE SEQUENCE [LARGE SCALE GENOMIC DNA]</scope>
    <source>
        <strain evidence="2 3">AG-B5</strain>
    </source>
</reference>
<dbReference type="EMBL" id="JASJQH010007677">
    <property type="protein sequence ID" value="KAK9702984.1"/>
    <property type="molecule type" value="Genomic_DNA"/>
</dbReference>
<proteinExistence type="predicted"/>